<dbReference type="PANTHER" id="PTHR20855:SF3">
    <property type="entry name" value="LD03007P"/>
    <property type="match status" value="1"/>
</dbReference>
<feature type="transmembrane region" description="Helical" evidence="6">
    <location>
        <begin position="115"/>
        <end position="134"/>
    </location>
</feature>
<evidence type="ECO:0000256" key="3">
    <source>
        <dbReference type="ARBA" id="ARBA00022989"/>
    </source>
</evidence>
<feature type="transmembrane region" description="Helical" evidence="6">
    <location>
        <begin position="168"/>
        <end position="189"/>
    </location>
</feature>
<dbReference type="EMBL" id="CP015961">
    <property type="protein sequence ID" value="ANI92922.1"/>
    <property type="molecule type" value="Genomic_DNA"/>
</dbReference>
<dbReference type="Pfam" id="PF03006">
    <property type="entry name" value="HlyIII"/>
    <property type="match status" value="1"/>
</dbReference>
<evidence type="ECO:0000313" key="7">
    <source>
        <dbReference type="EMBL" id="ANI92922.1"/>
    </source>
</evidence>
<feature type="transmembrane region" description="Helical" evidence="6">
    <location>
        <begin position="21"/>
        <end position="43"/>
    </location>
</feature>
<feature type="transmembrane region" description="Helical" evidence="6">
    <location>
        <begin position="141"/>
        <end position="162"/>
    </location>
</feature>
<accession>A0A173LQ83</accession>
<dbReference type="GO" id="GO:0016020">
    <property type="term" value="C:membrane"/>
    <property type="evidence" value="ECO:0007669"/>
    <property type="project" value="UniProtKB-SubCell"/>
</dbReference>
<dbReference type="RefSeq" id="WP_231887270.1">
    <property type="nucleotide sequence ID" value="NZ_CP015961.1"/>
</dbReference>
<feature type="transmembrane region" description="Helical" evidence="6">
    <location>
        <begin position="49"/>
        <end position="71"/>
    </location>
</feature>
<dbReference type="InterPro" id="IPR004254">
    <property type="entry name" value="AdipoR/HlyIII-related"/>
</dbReference>
<dbReference type="KEGG" id="dtm:BJL86_2155"/>
<comment type="subcellular location">
    <subcellularLocation>
        <location evidence="1">Membrane</location>
        <topology evidence="1">Multi-pass membrane protein</topology>
    </subcellularLocation>
</comment>
<dbReference type="PANTHER" id="PTHR20855">
    <property type="entry name" value="ADIPOR/PROGESTIN RECEPTOR-RELATED"/>
    <property type="match status" value="1"/>
</dbReference>
<dbReference type="Proteomes" id="UP000186104">
    <property type="component" value="Chromosome"/>
</dbReference>
<keyword evidence="2 6" id="KW-0812">Transmembrane</keyword>
<proteinExistence type="predicted"/>
<protein>
    <submittedName>
        <fullName evidence="7">UPF0073 membrane protein</fullName>
    </submittedName>
</protein>
<keyword evidence="4 6" id="KW-0472">Membrane</keyword>
<keyword evidence="3 6" id="KW-1133">Transmembrane helix</keyword>
<evidence type="ECO:0000256" key="6">
    <source>
        <dbReference type="SAM" id="Phobius"/>
    </source>
</evidence>
<reference evidence="7 8" key="1">
    <citation type="submission" date="2016-06" db="EMBL/GenBank/DDBJ databases">
        <title>Complete genome sequence of a saline-alkali tolerant type strain Dietzia timorensis ID05-A0528T.</title>
        <authorList>
            <person name="Wu X."/>
        </authorList>
    </citation>
    <scope>NUCLEOTIDE SEQUENCE [LARGE SCALE GENOMIC DNA]</scope>
    <source>
        <strain evidence="7 8">ID05-A0528</strain>
    </source>
</reference>
<feature type="transmembrane region" description="Helical" evidence="6">
    <location>
        <begin position="201"/>
        <end position="224"/>
    </location>
</feature>
<feature type="binding site" evidence="5">
    <location>
        <position position="72"/>
    </location>
    <ligand>
        <name>Zn(2+)</name>
        <dbReference type="ChEBI" id="CHEBI:29105"/>
    </ligand>
</feature>
<evidence type="ECO:0000313" key="8">
    <source>
        <dbReference type="Proteomes" id="UP000186104"/>
    </source>
</evidence>
<organism evidence="7 8">
    <name type="scientific">Dietzia timorensis</name>
    <dbReference type="NCBI Taxonomy" id="499555"/>
    <lineage>
        <taxon>Bacteria</taxon>
        <taxon>Bacillati</taxon>
        <taxon>Actinomycetota</taxon>
        <taxon>Actinomycetes</taxon>
        <taxon>Mycobacteriales</taxon>
        <taxon>Dietziaceae</taxon>
        <taxon>Dietzia</taxon>
    </lineage>
</organism>
<feature type="binding site" evidence="5">
    <location>
        <position position="202"/>
    </location>
    <ligand>
        <name>Zn(2+)</name>
        <dbReference type="ChEBI" id="CHEBI:29105"/>
    </ligand>
</feature>
<evidence type="ECO:0000256" key="1">
    <source>
        <dbReference type="ARBA" id="ARBA00004141"/>
    </source>
</evidence>
<evidence type="ECO:0000256" key="4">
    <source>
        <dbReference type="ARBA" id="ARBA00023136"/>
    </source>
</evidence>
<keyword evidence="5" id="KW-0862">Zinc</keyword>
<dbReference type="GO" id="GO:0046872">
    <property type="term" value="F:metal ion binding"/>
    <property type="evidence" value="ECO:0007669"/>
    <property type="project" value="UniProtKB-KW"/>
</dbReference>
<dbReference type="STRING" id="499555.BJL86_2155"/>
<keyword evidence="5" id="KW-0479">Metal-binding</keyword>
<evidence type="ECO:0000256" key="5">
    <source>
        <dbReference type="PIRSR" id="PIRSR604254-1"/>
    </source>
</evidence>
<sequence>MKSRFKPPVFDRGPRPQLRGHLHSEAAWFFGGSGSALVAFTAATSRASWLTFAVVIYSLCLVGMLATSATYHRFPWRSERAVVAWRRADHAAIAVFIAGTYTPVFIGASDSPQRFIILGVCWIAALLAVALNVVWIDHPRWLSVTVYLVLGWIAVFDLGGLIEGLTVPAMVLILVGGAIYSLGALGYALKWPNPSERWFGFHEVFHAATIVAAGLHHIAIWIVVFEAVTVGG</sequence>
<name>A0A173LQ83_9ACTN</name>
<feature type="binding site" evidence="5">
    <location>
        <position position="206"/>
    </location>
    <ligand>
        <name>Zn(2+)</name>
        <dbReference type="ChEBI" id="CHEBI:29105"/>
    </ligand>
</feature>
<evidence type="ECO:0000256" key="2">
    <source>
        <dbReference type="ARBA" id="ARBA00022692"/>
    </source>
</evidence>
<keyword evidence="8" id="KW-1185">Reference proteome</keyword>
<feature type="transmembrane region" description="Helical" evidence="6">
    <location>
        <begin position="91"/>
        <end position="109"/>
    </location>
</feature>
<gene>
    <name evidence="7" type="ORF">BJL86_2155</name>
</gene>
<dbReference type="AlphaFoldDB" id="A0A173LQ83"/>